<keyword evidence="1" id="KW-0808">Transferase</keyword>
<protein>
    <submittedName>
        <fullName evidence="3">ATPase</fullName>
    </submittedName>
</protein>
<dbReference type="SUPFAM" id="SSF55874">
    <property type="entry name" value="ATPase domain of HSP90 chaperone/DNA topoisomerase II/histidine kinase"/>
    <property type="match status" value="1"/>
</dbReference>
<dbReference type="EMBL" id="BNAW01000005">
    <property type="protein sequence ID" value="GHG03932.1"/>
    <property type="molecule type" value="Genomic_DNA"/>
</dbReference>
<sequence>MPVTWSTYGQEGWQVLELAGTDPSALTAARRWVEGRLTTLSENDRLDTMMVAEELLENAYQHAGGPDQLRIHHTHDPCKVTVAVADVGAGEPRMRVPDHSGGRGLLVVDQVCAEWGVSSHDDGKLVWGRVDCDDPDSS</sequence>
<gene>
    <name evidence="3" type="ORF">GCM10017567_19870</name>
</gene>
<evidence type="ECO:0000313" key="4">
    <source>
        <dbReference type="Proteomes" id="UP000649955"/>
    </source>
</evidence>
<evidence type="ECO:0000313" key="3">
    <source>
        <dbReference type="EMBL" id="GHG03932.1"/>
    </source>
</evidence>
<keyword evidence="1" id="KW-0418">Kinase</keyword>
<name>A0ABQ3K5M8_9PSEU</name>
<dbReference type="Gene3D" id="3.30.565.10">
    <property type="entry name" value="Histidine kinase-like ATPase, C-terminal domain"/>
    <property type="match status" value="1"/>
</dbReference>
<proteinExistence type="predicted"/>
<dbReference type="InterPro" id="IPR036890">
    <property type="entry name" value="HATPase_C_sf"/>
</dbReference>
<evidence type="ECO:0000259" key="2">
    <source>
        <dbReference type="Pfam" id="PF13581"/>
    </source>
</evidence>
<dbReference type="Pfam" id="PF13581">
    <property type="entry name" value="HATPase_c_2"/>
    <property type="match status" value="1"/>
</dbReference>
<keyword evidence="1" id="KW-0723">Serine/threonine-protein kinase</keyword>
<evidence type="ECO:0000256" key="1">
    <source>
        <dbReference type="ARBA" id="ARBA00022527"/>
    </source>
</evidence>
<dbReference type="PANTHER" id="PTHR35526:SF3">
    <property type="entry name" value="ANTI-SIGMA-F FACTOR RSBW"/>
    <property type="match status" value="1"/>
</dbReference>
<keyword evidence="4" id="KW-1185">Reference proteome</keyword>
<accession>A0ABQ3K5M8</accession>
<dbReference type="InterPro" id="IPR050267">
    <property type="entry name" value="Anti-sigma-factor_SerPK"/>
</dbReference>
<dbReference type="Proteomes" id="UP000649955">
    <property type="component" value="Unassembled WGS sequence"/>
</dbReference>
<reference evidence="4" key="1">
    <citation type="journal article" date="2019" name="Int. J. Syst. Evol. Microbiol.">
        <title>The Global Catalogue of Microorganisms (GCM) 10K type strain sequencing project: providing services to taxonomists for standard genome sequencing and annotation.</title>
        <authorList>
            <consortium name="The Broad Institute Genomics Platform"/>
            <consortium name="The Broad Institute Genome Sequencing Center for Infectious Disease"/>
            <person name="Wu L."/>
            <person name="Ma J."/>
        </authorList>
    </citation>
    <scope>NUCLEOTIDE SEQUENCE [LARGE SCALE GENOMIC DNA]</scope>
    <source>
        <strain evidence="4">CGMCC 4.7680</strain>
    </source>
</reference>
<dbReference type="RefSeq" id="WP_229902606.1">
    <property type="nucleotide sequence ID" value="NZ_BNAW01000005.1"/>
</dbReference>
<dbReference type="PANTHER" id="PTHR35526">
    <property type="entry name" value="ANTI-SIGMA-F FACTOR RSBW-RELATED"/>
    <property type="match status" value="1"/>
</dbReference>
<dbReference type="CDD" id="cd16936">
    <property type="entry name" value="HATPase_RsbW-like"/>
    <property type="match status" value="1"/>
</dbReference>
<comment type="caution">
    <text evidence="3">The sequence shown here is derived from an EMBL/GenBank/DDBJ whole genome shotgun (WGS) entry which is preliminary data.</text>
</comment>
<feature type="domain" description="Histidine kinase/HSP90-like ATPase" evidence="2">
    <location>
        <begin position="22"/>
        <end position="127"/>
    </location>
</feature>
<dbReference type="InterPro" id="IPR003594">
    <property type="entry name" value="HATPase_dom"/>
</dbReference>
<organism evidence="3 4">
    <name type="scientific">Amycolatopsis bullii</name>
    <dbReference type="NCBI Taxonomy" id="941987"/>
    <lineage>
        <taxon>Bacteria</taxon>
        <taxon>Bacillati</taxon>
        <taxon>Actinomycetota</taxon>
        <taxon>Actinomycetes</taxon>
        <taxon>Pseudonocardiales</taxon>
        <taxon>Pseudonocardiaceae</taxon>
        <taxon>Amycolatopsis</taxon>
    </lineage>
</organism>